<evidence type="ECO:0000259" key="3">
    <source>
        <dbReference type="Pfam" id="PF12458"/>
    </source>
</evidence>
<dbReference type="Pfam" id="PF25472">
    <property type="entry name" value="DUF7902"/>
    <property type="match status" value="1"/>
</dbReference>
<dbReference type="OrthoDB" id="9814769at2"/>
<reference evidence="5 6" key="1">
    <citation type="submission" date="2018-06" db="EMBL/GenBank/DDBJ databases">
        <title>Genomic Encyclopedia of Type Strains, Phase IV (KMG-IV): sequencing the most valuable type-strain genomes for metagenomic binning, comparative biology and taxonomic classification.</title>
        <authorList>
            <person name="Goeker M."/>
        </authorList>
    </citation>
    <scope>NUCLEOTIDE SEQUENCE [LARGE SCALE GENOMIC DNA]</scope>
    <source>
        <strain evidence="5 6">DSM 24032</strain>
    </source>
</reference>
<organism evidence="5 6">
    <name type="scientific">Arenicella xantha</name>
    <dbReference type="NCBI Taxonomy" id="644221"/>
    <lineage>
        <taxon>Bacteria</taxon>
        <taxon>Pseudomonadati</taxon>
        <taxon>Pseudomonadota</taxon>
        <taxon>Gammaproteobacteria</taxon>
        <taxon>Arenicellales</taxon>
        <taxon>Arenicellaceae</taxon>
        <taxon>Arenicella</taxon>
    </lineage>
</organism>
<evidence type="ECO:0000313" key="5">
    <source>
        <dbReference type="EMBL" id="RBP51016.1"/>
    </source>
</evidence>
<feature type="domain" description="DUF7902" evidence="4">
    <location>
        <begin position="600"/>
        <end position="683"/>
    </location>
</feature>
<dbReference type="InterPro" id="IPR057224">
    <property type="entry name" value="DUF7902"/>
</dbReference>
<dbReference type="Pfam" id="PF00004">
    <property type="entry name" value="AAA"/>
    <property type="match status" value="1"/>
</dbReference>
<evidence type="ECO:0000313" key="6">
    <source>
        <dbReference type="Proteomes" id="UP000253083"/>
    </source>
</evidence>
<feature type="domain" description="ATPase AAA-type core" evidence="2">
    <location>
        <begin position="1295"/>
        <end position="1371"/>
    </location>
</feature>
<accession>A0A395JJQ8</accession>
<name>A0A395JJQ8_9GAMM</name>
<feature type="domain" description="DUF3686" evidence="3">
    <location>
        <begin position="33"/>
        <end position="479"/>
    </location>
</feature>
<dbReference type="InterPro" id="IPR020958">
    <property type="entry name" value="DUF3686"/>
</dbReference>
<evidence type="ECO:0000256" key="1">
    <source>
        <dbReference type="SAM" id="MobiDB-lite"/>
    </source>
</evidence>
<dbReference type="InParanoid" id="A0A395JJQ8"/>
<dbReference type="Gene3D" id="3.40.50.300">
    <property type="entry name" value="P-loop containing nucleotide triphosphate hydrolases"/>
    <property type="match status" value="1"/>
</dbReference>
<evidence type="ECO:0000259" key="2">
    <source>
        <dbReference type="Pfam" id="PF00004"/>
    </source>
</evidence>
<dbReference type="InterPro" id="IPR027417">
    <property type="entry name" value="P-loop_NTPase"/>
</dbReference>
<dbReference type="Proteomes" id="UP000253083">
    <property type="component" value="Unassembled WGS sequence"/>
</dbReference>
<dbReference type="EMBL" id="QNRT01000002">
    <property type="protein sequence ID" value="RBP51016.1"/>
    <property type="molecule type" value="Genomic_DNA"/>
</dbReference>
<feature type="region of interest" description="Disordered" evidence="1">
    <location>
        <begin position="1763"/>
        <end position="1794"/>
    </location>
</feature>
<feature type="compositionally biased region" description="Basic and acidic residues" evidence="1">
    <location>
        <begin position="1785"/>
        <end position="1794"/>
    </location>
</feature>
<keyword evidence="6" id="KW-1185">Reference proteome</keyword>
<dbReference type="GO" id="GO:0005524">
    <property type="term" value="F:ATP binding"/>
    <property type="evidence" value="ECO:0007669"/>
    <property type="project" value="InterPro"/>
</dbReference>
<dbReference type="GO" id="GO:0016887">
    <property type="term" value="F:ATP hydrolysis activity"/>
    <property type="evidence" value="ECO:0007669"/>
    <property type="project" value="InterPro"/>
</dbReference>
<dbReference type="SUPFAM" id="SSF52540">
    <property type="entry name" value="P-loop containing nucleoside triphosphate hydrolases"/>
    <property type="match status" value="1"/>
</dbReference>
<dbReference type="Pfam" id="PF12458">
    <property type="entry name" value="DUF3686"/>
    <property type="match status" value="1"/>
</dbReference>
<evidence type="ECO:0000259" key="4">
    <source>
        <dbReference type="Pfam" id="PF25472"/>
    </source>
</evidence>
<proteinExistence type="predicted"/>
<gene>
    <name evidence="5" type="ORF">DFR28_102433</name>
</gene>
<sequence length="1794" mass="202724">MSKDETQIIDNAVAEAGAYDVIRKRLNEQGSNLQTLAQQLNQQRLSEFGGVEIQAIARTRVRTENNCIARDIVRVGDQLLFGYNVFIGLKKETHIDDVFALFELVQDGDTFELQAADIQKSFLADSRFQGDFDELYRYYKESRLVQLRVIDGKLLAGFQVGERATDIRVFRWAISADGKQFDYIDNRGERDIELPTQYDFEWIETSRDDFVHGRHPHVNIADTVFVETINGELTVKVEDNTEDGLGIYSEQVQEANQSLDDASISYAKVGNLILLAVTPYKEEKTRYLVFNSLTQQVERIDAIGQSCIGLPEGHGIIFPGGIYLDTGESKSFPDDINGLTFKRMIRSPNGEDVLYVFYEQVEGKFGLFSYNLITRSLQNPIFGNGYGLFPDGKLIVFSAEAEPTRVHPMQLWQTSYISAEFASEQPESTTELGKIGNSELVRGISDLFSIHQLIEKKEVSMRHYEELREATRKIFDMHYWLDSSARPEIAATLREVGQTSELVIDEFEKVQSIQLQSSQALSEAKSKQRTLLSRIQTTTWETAEQFVASILEIRKQRGHIATIKSYRYINVEELEQLEQALTDAETQLGTQTTEFLTAEDSLQSYSQHTAAYAEQIDMAQTNAEIRPIIESIGETTAQLDLLSELITTLKIDDTTVRTRIVDTISEVYANLNQTKARGTQKQKGLGSEEAIAQFSAQFKLFSQSITNALSASDTPDKCDEQLAKLLVQLEDLESQFSDYDQFLGDIMDKREEIYESFEAHKQSLMEARQRRAQTLSDSAARILNSIEKRSLKLANSDDLNTYFASDALVLKTDELIEQLRALDAQINADDVQSRFKGIKEQAIRALRDKTDIYEDGGKVIKLGPKHKFSVNQQELDLTIIPRNDQLYFHLIGTDFYEPVSDPKLADAQQYWSMSLESETPDIYRAETLAFLVLDAARQGQHELSMKGLYEVLKKPDELTKLLRDFSTPLYKHGYQKGIHDFDASLILQAILPAITAAELLTFEPSARALATVFWHNLPLLENQDAKELQADWSQRAISSRVLRELFTDDQALRLLAVEIHNAIERFLATFPIPNMASSSYRAAEYLVEHLAEHSGKFIQSRYARDLQAHFDRSLNSESSKLFRESIKRLAHKPDQAWSSAHAWLTAVSNSMRDSHPEVLTMQRYIPEVIGQLITGVDTAASSAKLELEVEGLLGEHNKISQQTLSFSLDEYLQRMEHHQRVTLPAYRDYLTLRSDVMKSERNKLKLESFKAKPLSSFVRNRLVNESYLPLIGDNLAKQMGTIGDTKRTDLMGLLMMISPPGYGKTTLMEYVANRLGLIFMKINCPSLGHDVTSLDPEQAPNSTARQELEKINLAFEMGNNVMLYLDDIQHTHPEFLQKYISLCDGTRRIDGVWRGQTKTYDMRGKKFCVVMAGNPYTESGEVFKVPDMLANRADIYNLGDILGGMDEQFGLSYIENALTSNAVLAPLATRDMQDVYRLIDMAKGKNVAATELSHQYSGAEINEISSVFEKLFVIQSLILKVNQQYIASAAQADRYRVEPPFKLQGSYRNMNKMAEKVSAVMNHDELMQLIEDHYQGEAQLLTNGTEQNLLKLAELRGNLTPEETVRWEQIRADFKRSKALGGEDIDGSTRIANQMMDLVARLDEINESVASSVAASKQQHASDGAAQSKLAEQRLELEAKQTRALLKSLASISEALGTQAAPTVEVINQPSDKMINTLDIMAAAMETSIQPLLLSMEKKMDIDLRTLEKIHDLTQRIQTIKDEASLTTRTTQRKTSKTQQGSSREATKQKPNKD</sequence>
<comment type="caution">
    <text evidence="5">The sequence shown here is derived from an EMBL/GenBank/DDBJ whole genome shotgun (WGS) entry which is preliminary data.</text>
</comment>
<dbReference type="RefSeq" id="WP_113953820.1">
    <property type="nucleotide sequence ID" value="NZ_QNRT01000002.1"/>
</dbReference>
<dbReference type="InterPro" id="IPR003959">
    <property type="entry name" value="ATPase_AAA_core"/>
</dbReference>
<protein>
    <submittedName>
        <fullName evidence="5">ATPase family protein associated with various cellular activities (AAA)</fullName>
    </submittedName>
</protein>